<organism evidence="2 3">
    <name type="scientific">Dryococelus australis</name>
    <dbReference type="NCBI Taxonomy" id="614101"/>
    <lineage>
        <taxon>Eukaryota</taxon>
        <taxon>Metazoa</taxon>
        <taxon>Ecdysozoa</taxon>
        <taxon>Arthropoda</taxon>
        <taxon>Hexapoda</taxon>
        <taxon>Insecta</taxon>
        <taxon>Pterygota</taxon>
        <taxon>Neoptera</taxon>
        <taxon>Polyneoptera</taxon>
        <taxon>Phasmatodea</taxon>
        <taxon>Verophasmatodea</taxon>
        <taxon>Anareolatae</taxon>
        <taxon>Phasmatidae</taxon>
        <taxon>Eurycanthinae</taxon>
        <taxon>Dryococelus</taxon>
    </lineage>
</organism>
<keyword evidence="1" id="KW-0812">Transmembrane</keyword>
<proteinExistence type="predicted"/>
<gene>
    <name evidence="2" type="ORF">PR048_007200</name>
</gene>
<sequence length="474" mass="52397">MRSARRGHQCRAVLQAIGALGPNSRANQHNFIPGGAFPDDCCALIKVARTSMIWMQGGFGRTAVSSTNHINCELCSRLLKLWYAILSGPWMFMFSKWCRVIDGAVVINDLVHLVGREYGPRDVFFHGDTGDNNTCVQRPVARTHKALNRRAVSPSHVSGTSLHAICETTAYTVNFSRTCQQNGGTRQQHAGKPSSNQRVITYWPVGSTANRGPSATCSSQSDARPTSRDRPCTVIYNFSEAMKIPSPQLMECSVQRRVGCNHSERISKIRTTAGNTAILGFSGFSYFLTLLHCFNFLFRGVLKLGRGGVVVRPLASHLGEPGSIPGEVAPKFSCMTMPLVGGFYRGSPGSPAIAFRHYPMPTLFHQHRLSRPRCSVNLSTLLRKTNEKKMKKNFSSTASPIVLRGIEYAASAVIYVTVCTHPVLHPSYSQVRIVPDDAVGWRVFSGISRFPRSLIPALLHIHFNHPHRLLRPRC</sequence>
<dbReference type="Proteomes" id="UP001159363">
    <property type="component" value="Chromosome 2"/>
</dbReference>
<evidence type="ECO:0000313" key="3">
    <source>
        <dbReference type="Proteomes" id="UP001159363"/>
    </source>
</evidence>
<keyword evidence="1" id="KW-0472">Membrane</keyword>
<keyword evidence="3" id="KW-1185">Reference proteome</keyword>
<dbReference type="EMBL" id="JARBHB010000002">
    <property type="protein sequence ID" value="KAJ8894543.1"/>
    <property type="molecule type" value="Genomic_DNA"/>
</dbReference>
<evidence type="ECO:0000313" key="2">
    <source>
        <dbReference type="EMBL" id="KAJ8894543.1"/>
    </source>
</evidence>
<evidence type="ECO:0000256" key="1">
    <source>
        <dbReference type="SAM" id="Phobius"/>
    </source>
</evidence>
<accession>A0ABQ9ICY9</accession>
<comment type="caution">
    <text evidence="2">The sequence shown here is derived from an EMBL/GenBank/DDBJ whole genome shotgun (WGS) entry which is preliminary data.</text>
</comment>
<feature type="transmembrane region" description="Helical" evidence="1">
    <location>
        <begin position="277"/>
        <end position="298"/>
    </location>
</feature>
<keyword evidence="1" id="KW-1133">Transmembrane helix</keyword>
<protein>
    <submittedName>
        <fullName evidence="2">Uncharacterized protein</fullName>
    </submittedName>
</protein>
<name>A0ABQ9ICY9_9NEOP</name>
<reference evidence="2 3" key="1">
    <citation type="submission" date="2023-02" db="EMBL/GenBank/DDBJ databases">
        <title>LHISI_Scaffold_Assembly.</title>
        <authorList>
            <person name="Stuart O.P."/>
            <person name="Cleave R."/>
            <person name="Magrath M.J.L."/>
            <person name="Mikheyev A.S."/>
        </authorList>
    </citation>
    <scope>NUCLEOTIDE SEQUENCE [LARGE SCALE GENOMIC DNA]</scope>
    <source>
        <strain evidence="2">Daus_M_001</strain>
        <tissue evidence="2">Leg muscle</tissue>
    </source>
</reference>